<accession>A0AAD3WT47</accession>
<reference evidence="2 3" key="1">
    <citation type="submission" date="2019-09" db="EMBL/GenBank/DDBJ databases">
        <title>Photobacterium damselae subsp. damselae CDC-2227-81, a human clinical isolate.</title>
        <authorList>
            <person name="Osorio C.R."/>
        </authorList>
    </citation>
    <scope>NUCLEOTIDE SEQUENCE [LARGE SCALE GENOMIC DNA]</scope>
    <source>
        <strain evidence="2 3">CDC-2227-81</strain>
    </source>
</reference>
<sequence>MFNLKILGLVLISVSGFCSAAATESMIGMPSTSYVTITATYQANATDDKESAISSALGMAKDIASGTSNYNVDVVSSDGDSYQQLMTIKKVISDEKVLAERFEPCSTTNGKMCATVTAQFKVKDQTNIEQSIEIMQAAIDKVQHQ</sequence>
<feature type="chain" id="PRO_5042259311" description="DUF541 domain-containing protein" evidence="1">
    <location>
        <begin position="21"/>
        <end position="145"/>
    </location>
</feature>
<protein>
    <recommendedName>
        <fullName evidence="4">DUF541 domain-containing protein</fullName>
    </recommendedName>
</protein>
<dbReference type="Proteomes" id="UP000480943">
    <property type="component" value="Unassembled WGS sequence"/>
</dbReference>
<proteinExistence type="predicted"/>
<organism evidence="2 3">
    <name type="scientific">Photobacterium damselae subsp. damselae</name>
    <name type="common">Listonella damsela</name>
    <dbReference type="NCBI Taxonomy" id="85581"/>
    <lineage>
        <taxon>Bacteria</taxon>
        <taxon>Pseudomonadati</taxon>
        <taxon>Pseudomonadota</taxon>
        <taxon>Gammaproteobacteria</taxon>
        <taxon>Vibrionales</taxon>
        <taxon>Vibrionaceae</taxon>
        <taxon>Photobacterium</taxon>
    </lineage>
</organism>
<gene>
    <name evidence="2" type="ORF">F6450_18055</name>
</gene>
<name>A0AAD3WT47_PHODD</name>
<dbReference type="AlphaFoldDB" id="A0AAD3WT47"/>
<evidence type="ECO:0000313" key="3">
    <source>
        <dbReference type="Proteomes" id="UP000480943"/>
    </source>
</evidence>
<dbReference type="EMBL" id="VZUQ01000086">
    <property type="protein sequence ID" value="KAB1176623.1"/>
    <property type="molecule type" value="Genomic_DNA"/>
</dbReference>
<evidence type="ECO:0008006" key="4">
    <source>
        <dbReference type="Google" id="ProtNLM"/>
    </source>
</evidence>
<keyword evidence="1" id="KW-0732">Signal</keyword>
<dbReference type="RefSeq" id="WP_106341070.1">
    <property type="nucleotide sequence ID" value="NZ_PVXI01000151.1"/>
</dbReference>
<evidence type="ECO:0000313" key="2">
    <source>
        <dbReference type="EMBL" id="KAB1176623.1"/>
    </source>
</evidence>
<evidence type="ECO:0000256" key="1">
    <source>
        <dbReference type="SAM" id="SignalP"/>
    </source>
</evidence>
<feature type="signal peptide" evidence="1">
    <location>
        <begin position="1"/>
        <end position="20"/>
    </location>
</feature>
<comment type="caution">
    <text evidence="2">The sequence shown here is derived from an EMBL/GenBank/DDBJ whole genome shotgun (WGS) entry which is preliminary data.</text>
</comment>